<organism evidence="3 4">
    <name type="scientific">Aristolochia fimbriata</name>
    <name type="common">White veined hardy Dutchman's pipe vine</name>
    <dbReference type="NCBI Taxonomy" id="158543"/>
    <lineage>
        <taxon>Eukaryota</taxon>
        <taxon>Viridiplantae</taxon>
        <taxon>Streptophyta</taxon>
        <taxon>Embryophyta</taxon>
        <taxon>Tracheophyta</taxon>
        <taxon>Spermatophyta</taxon>
        <taxon>Magnoliopsida</taxon>
        <taxon>Magnoliidae</taxon>
        <taxon>Piperales</taxon>
        <taxon>Aristolochiaceae</taxon>
        <taxon>Aristolochia</taxon>
    </lineage>
</organism>
<feature type="signal peptide" evidence="2">
    <location>
        <begin position="1"/>
        <end position="27"/>
    </location>
</feature>
<protein>
    <recommendedName>
        <fullName evidence="5">Thaumatin-like protein</fullName>
    </recommendedName>
</protein>
<feature type="disulfide bond" evidence="1">
    <location>
        <begin position="197"/>
        <end position="207"/>
    </location>
</feature>
<dbReference type="PRINTS" id="PR00347">
    <property type="entry name" value="THAUMATIN"/>
</dbReference>
<dbReference type="Pfam" id="PF00314">
    <property type="entry name" value="Thaumatin"/>
    <property type="match status" value="1"/>
</dbReference>
<name>A0AAV7FAI8_ARIFI</name>
<evidence type="ECO:0000256" key="2">
    <source>
        <dbReference type="SAM" id="SignalP"/>
    </source>
</evidence>
<dbReference type="SUPFAM" id="SSF49870">
    <property type="entry name" value="Osmotin, thaumatin-like protein"/>
    <property type="match status" value="1"/>
</dbReference>
<feature type="chain" id="PRO_5043328038" description="Thaumatin-like protein" evidence="2">
    <location>
        <begin position="28"/>
        <end position="248"/>
    </location>
</feature>
<dbReference type="EMBL" id="JAINDJ010000002">
    <property type="protein sequence ID" value="KAG9456797.1"/>
    <property type="molecule type" value="Genomic_DNA"/>
</dbReference>
<reference evidence="3 4" key="1">
    <citation type="submission" date="2021-07" db="EMBL/GenBank/DDBJ databases">
        <title>The Aristolochia fimbriata genome: insights into angiosperm evolution, floral development and chemical biosynthesis.</title>
        <authorList>
            <person name="Jiao Y."/>
        </authorList>
    </citation>
    <scope>NUCLEOTIDE SEQUENCE [LARGE SCALE GENOMIC DNA]</scope>
    <source>
        <strain evidence="3">IBCAS-2021</strain>
        <tissue evidence="3">Leaf</tissue>
    </source>
</reference>
<sequence length="248" mass="26059">MIRMAMGKGGAFLALLLLPLFVSGVSATTTFTFMNRCGYPVWAGTLPNFGSLPLSETGFKLDQGSSFSLQAPTGWSGRLWGRTGCTGADGSFKCKTADCGSNRVSCDGTGAVPPVTLFEFTLDGSNGLDTYDASLEYGYNVPISIRPQGGTGSCANSACAADINALCPADLKVTGDGGETISCKSACVAFNTDEYCCRGVYEPRGACKPSDYANQFKNACPTAYSYAHDDETSAFTCKAPEYLLTYCP</sequence>
<feature type="disulfide bond" evidence="1">
    <location>
        <begin position="37"/>
        <end position="247"/>
    </location>
</feature>
<evidence type="ECO:0008006" key="5">
    <source>
        <dbReference type="Google" id="ProtNLM"/>
    </source>
</evidence>
<keyword evidence="4" id="KW-1185">Reference proteome</keyword>
<dbReference type="Proteomes" id="UP000825729">
    <property type="component" value="Unassembled WGS sequence"/>
</dbReference>
<dbReference type="PROSITE" id="PS51367">
    <property type="entry name" value="THAUMATIN_2"/>
    <property type="match status" value="1"/>
</dbReference>
<evidence type="ECO:0000256" key="1">
    <source>
        <dbReference type="PIRSR" id="PIRSR002703-1"/>
    </source>
</evidence>
<evidence type="ECO:0000313" key="3">
    <source>
        <dbReference type="EMBL" id="KAG9456797.1"/>
    </source>
</evidence>
<feature type="disulfide bond" evidence="1">
    <location>
        <begin position="154"/>
        <end position="237"/>
    </location>
</feature>
<dbReference type="CDD" id="cd09218">
    <property type="entry name" value="TLP-PA"/>
    <property type="match status" value="1"/>
</dbReference>
<dbReference type="SMART" id="SM00205">
    <property type="entry name" value="THN"/>
    <property type="match status" value="1"/>
</dbReference>
<feature type="disulfide bond" evidence="1">
    <location>
        <begin position="167"/>
        <end position="183"/>
    </location>
</feature>
<evidence type="ECO:0000313" key="4">
    <source>
        <dbReference type="Proteomes" id="UP000825729"/>
    </source>
</evidence>
<dbReference type="AlphaFoldDB" id="A0AAV7FAI8"/>
<accession>A0AAV7FAI8</accession>
<dbReference type="InterPro" id="IPR037176">
    <property type="entry name" value="Osmotin/thaumatin-like_sf"/>
</dbReference>
<dbReference type="FunFam" id="2.60.110.10:FF:000004">
    <property type="entry name" value="THAUMATIN-LIKE PROTEIN 1"/>
    <property type="match status" value="1"/>
</dbReference>
<gene>
    <name evidence="3" type="ORF">H6P81_001305</name>
</gene>
<keyword evidence="2" id="KW-0732">Signal</keyword>
<proteinExistence type="predicted"/>
<feature type="disulfide bond" evidence="1">
    <location>
        <begin position="99"/>
        <end position="106"/>
    </location>
</feature>
<dbReference type="PANTHER" id="PTHR31048">
    <property type="entry name" value="OS03G0233200 PROTEIN"/>
    <property type="match status" value="1"/>
</dbReference>
<dbReference type="PIRSF" id="PIRSF002703">
    <property type="entry name" value="Thaumatin"/>
    <property type="match status" value="1"/>
</dbReference>
<dbReference type="Gene3D" id="2.60.110.10">
    <property type="entry name" value="Thaumatin"/>
    <property type="match status" value="1"/>
</dbReference>
<feature type="disulfide bond" evidence="1">
    <location>
        <begin position="159"/>
        <end position="220"/>
    </location>
</feature>
<comment type="caution">
    <text evidence="3">The sequence shown here is derived from an EMBL/GenBank/DDBJ whole genome shotgun (WGS) entry which is preliminary data.</text>
</comment>
<feature type="disulfide bond" evidence="1">
    <location>
        <begin position="85"/>
        <end position="94"/>
    </location>
</feature>
<dbReference type="InterPro" id="IPR001938">
    <property type="entry name" value="Thaumatin"/>
</dbReference>
<feature type="disulfide bond" evidence="1">
    <location>
        <begin position="187"/>
        <end position="196"/>
    </location>
</feature>
<keyword evidence="1" id="KW-1015">Disulfide bond</keyword>